<sequence length="77" mass="8164">MMAAFSTMNRSVVGQQVQLLICSTDPAAAASPLLGGRLPEHDGIISEPRLPSGCRQLNPAVMKRHVTALTLKAKRPG</sequence>
<organism evidence="1 2">
    <name type="scientific">Eleginops maclovinus</name>
    <name type="common">Patagonian blennie</name>
    <name type="synonym">Eleginus maclovinus</name>
    <dbReference type="NCBI Taxonomy" id="56733"/>
    <lineage>
        <taxon>Eukaryota</taxon>
        <taxon>Metazoa</taxon>
        <taxon>Chordata</taxon>
        <taxon>Craniata</taxon>
        <taxon>Vertebrata</taxon>
        <taxon>Euteleostomi</taxon>
        <taxon>Actinopterygii</taxon>
        <taxon>Neopterygii</taxon>
        <taxon>Teleostei</taxon>
        <taxon>Neoteleostei</taxon>
        <taxon>Acanthomorphata</taxon>
        <taxon>Eupercaria</taxon>
        <taxon>Perciformes</taxon>
        <taxon>Notothenioidei</taxon>
        <taxon>Eleginopidae</taxon>
        <taxon>Eleginops</taxon>
    </lineage>
</organism>
<reference evidence="1 2" key="2">
    <citation type="journal article" date="2023" name="Mol. Biol. Evol.">
        <title>Genomics of Secondarily Temperate Adaptation in the Only Non-Antarctic Icefish.</title>
        <authorList>
            <person name="Rivera-Colon A.G."/>
            <person name="Rayamajhi N."/>
            <person name="Minhas B.F."/>
            <person name="Madrigal G."/>
            <person name="Bilyk K.T."/>
            <person name="Yoon V."/>
            <person name="Hune M."/>
            <person name="Gregory S."/>
            <person name="Cheng C.H.C."/>
            <person name="Catchen J.M."/>
        </authorList>
    </citation>
    <scope>NUCLEOTIDE SEQUENCE [LARGE SCALE GENOMIC DNA]</scope>
    <source>
        <strain evidence="1">JMC-PN-2008</strain>
    </source>
</reference>
<dbReference type="EMBL" id="JAUZQC010000003">
    <property type="protein sequence ID" value="KAK5873521.1"/>
    <property type="molecule type" value="Genomic_DNA"/>
</dbReference>
<gene>
    <name evidence="1" type="ORF">PBY51_018556</name>
</gene>
<evidence type="ECO:0000313" key="1">
    <source>
        <dbReference type="EMBL" id="KAK5873521.1"/>
    </source>
</evidence>
<reference evidence="1 2" key="1">
    <citation type="journal article" date="2023" name="Genes (Basel)">
        <title>Chromosome-Level Genome Assembly and Circadian Gene Repertoire of the Patagonia Blennie Eleginops maclovinus-The Closest Ancestral Proxy of Antarctic Cryonotothenioids.</title>
        <authorList>
            <person name="Cheng C.C."/>
            <person name="Rivera-Colon A.G."/>
            <person name="Minhas B.F."/>
            <person name="Wilson L."/>
            <person name="Rayamajhi N."/>
            <person name="Vargas-Chacoff L."/>
            <person name="Catchen J.M."/>
        </authorList>
    </citation>
    <scope>NUCLEOTIDE SEQUENCE [LARGE SCALE GENOMIC DNA]</scope>
    <source>
        <strain evidence="1">JMC-PN-2008</strain>
    </source>
</reference>
<proteinExistence type="predicted"/>
<keyword evidence="2" id="KW-1185">Reference proteome</keyword>
<dbReference type="Proteomes" id="UP001346869">
    <property type="component" value="Unassembled WGS sequence"/>
</dbReference>
<name>A0AAN8ASG7_ELEMC</name>
<accession>A0AAN8ASG7</accession>
<comment type="caution">
    <text evidence="1">The sequence shown here is derived from an EMBL/GenBank/DDBJ whole genome shotgun (WGS) entry which is preliminary data.</text>
</comment>
<evidence type="ECO:0000313" key="2">
    <source>
        <dbReference type="Proteomes" id="UP001346869"/>
    </source>
</evidence>
<protein>
    <submittedName>
        <fullName evidence="1">Uncharacterized protein</fullName>
    </submittedName>
</protein>
<dbReference type="AlphaFoldDB" id="A0AAN8ASG7"/>